<keyword evidence="3" id="KW-1185">Reference proteome</keyword>
<dbReference type="Pfam" id="PF00646">
    <property type="entry name" value="F-box"/>
    <property type="match status" value="1"/>
</dbReference>
<dbReference type="OrthoDB" id="1068419at2759"/>
<dbReference type="Gene3D" id="1.20.1280.50">
    <property type="match status" value="1"/>
</dbReference>
<sequence length="378" mass="43965">MAGNKAEKQKWSELPPEIMELILEKLGCVDIMRFKAVTKSWCLVANSYVSSPLYSQIPKSPWLIYPTIRKHPLFYPSPQSPEDHNDHSGLFNFAEKKAYKIKNVFEECKPLGGYVLGSSHGWLVIRDRTSGDLFLLNPFTSAKIQLPSAGNHNDVVVRKAFLSSDPSLSESFSVVIWHGWSNDRCRRLSYHMHGQEHNTWTLFGSEDRYWDIIYYNDQLYVLRLNGLLEVWESRNRLIPTKIAAVRDETTWQWLEYSITNLNLVESLGEILCVVCIQGAARYKYNVYKLDFGGGKLWKKVKTLKDQAVFVGRNQSVSLSAREFPELERNSVYYSSWNLHYMGYDLCLYNLEEDDVVLLMKHKHFSRCLTPFWIVPNPW</sequence>
<dbReference type="PANTHER" id="PTHR44259:SF15">
    <property type="entry name" value="F-BOX PROTEIN KIB2-RELATED"/>
    <property type="match status" value="1"/>
</dbReference>
<protein>
    <recommendedName>
        <fullName evidence="1">F-box domain-containing protein</fullName>
    </recommendedName>
</protein>
<gene>
    <name evidence="2" type="ORF">FNV43_RR02270</name>
</gene>
<dbReference type="InterPro" id="IPR001810">
    <property type="entry name" value="F-box_dom"/>
</dbReference>
<name>A0A8K0MT33_9ROSA</name>
<evidence type="ECO:0000313" key="2">
    <source>
        <dbReference type="EMBL" id="KAF3457612.1"/>
    </source>
</evidence>
<dbReference type="PROSITE" id="PS50181">
    <property type="entry name" value="FBOX"/>
    <property type="match status" value="1"/>
</dbReference>
<dbReference type="SUPFAM" id="SSF81383">
    <property type="entry name" value="F-box domain"/>
    <property type="match status" value="1"/>
</dbReference>
<dbReference type="EMBL" id="VOIH02000001">
    <property type="protein sequence ID" value="KAF3457612.1"/>
    <property type="molecule type" value="Genomic_DNA"/>
</dbReference>
<dbReference type="Pfam" id="PF03478">
    <property type="entry name" value="Beta-prop_KIB1-4"/>
    <property type="match status" value="1"/>
</dbReference>
<dbReference type="Proteomes" id="UP000796880">
    <property type="component" value="Unassembled WGS sequence"/>
</dbReference>
<dbReference type="InterPro" id="IPR050942">
    <property type="entry name" value="F-box_BR-signaling"/>
</dbReference>
<reference evidence="2" key="1">
    <citation type="submission" date="2020-03" db="EMBL/GenBank/DDBJ databases">
        <title>A high-quality chromosome-level genome assembly of a woody plant with both climbing and erect habits, Rhamnella rubrinervis.</title>
        <authorList>
            <person name="Lu Z."/>
            <person name="Yang Y."/>
            <person name="Zhu X."/>
            <person name="Sun Y."/>
        </authorList>
    </citation>
    <scope>NUCLEOTIDE SEQUENCE</scope>
    <source>
        <strain evidence="2">BYM</strain>
        <tissue evidence="2">Leaf</tissue>
    </source>
</reference>
<evidence type="ECO:0000313" key="3">
    <source>
        <dbReference type="Proteomes" id="UP000796880"/>
    </source>
</evidence>
<feature type="domain" description="F-box" evidence="1">
    <location>
        <begin position="8"/>
        <end position="57"/>
    </location>
</feature>
<dbReference type="AlphaFoldDB" id="A0A8K0MT33"/>
<comment type="caution">
    <text evidence="2">The sequence shown here is derived from an EMBL/GenBank/DDBJ whole genome shotgun (WGS) entry which is preliminary data.</text>
</comment>
<dbReference type="InterPro" id="IPR005174">
    <property type="entry name" value="KIB1-4_b-propeller"/>
</dbReference>
<evidence type="ECO:0000259" key="1">
    <source>
        <dbReference type="PROSITE" id="PS50181"/>
    </source>
</evidence>
<accession>A0A8K0MT33</accession>
<organism evidence="2 3">
    <name type="scientific">Rhamnella rubrinervis</name>
    <dbReference type="NCBI Taxonomy" id="2594499"/>
    <lineage>
        <taxon>Eukaryota</taxon>
        <taxon>Viridiplantae</taxon>
        <taxon>Streptophyta</taxon>
        <taxon>Embryophyta</taxon>
        <taxon>Tracheophyta</taxon>
        <taxon>Spermatophyta</taxon>
        <taxon>Magnoliopsida</taxon>
        <taxon>eudicotyledons</taxon>
        <taxon>Gunneridae</taxon>
        <taxon>Pentapetalae</taxon>
        <taxon>rosids</taxon>
        <taxon>fabids</taxon>
        <taxon>Rosales</taxon>
        <taxon>Rhamnaceae</taxon>
        <taxon>rhamnoid group</taxon>
        <taxon>Rhamneae</taxon>
        <taxon>Rhamnella</taxon>
    </lineage>
</organism>
<dbReference type="PANTHER" id="PTHR44259">
    <property type="entry name" value="OS07G0183000 PROTEIN-RELATED"/>
    <property type="match status" value="1"/>
</dbReference>
<proteinExistence type="predicted"/>
<dbReference type="InterPro" id="IPR036047">
    <property type="entry name" value="F-box-like_dom_sf"/>
</dbReference>